<sequence>MSKRAIYENYKKVYNQLQGVKTEGTFQKTGTLTPKEFVEAGDTLVQKIPVWQWASGEGADYLPSDKKYLIYRGAMCFDRAPAQDEKDNEAIDEDGWVSTHIDHVPKARAAPAAQKEINWEDDEDDEEAADEDLQERRCRLYDVTVVYDQYYQTPRVFITGYSESNHSLPLTKDEMMQDVYAANREKTVSVDPHPFLKAASISIHPCRHAETMKRTLESLRERLDESQEDIPEAERVPFMFPTYLALFVFLKFISSVVPTIEYDVSIDLDM</sequence>
<evidence type="ECO:0000256" key="9">
    <source>
        <dbReference type="SAM" id="MobiDB-lite"/>
    </source>
</evidence>
<dbReference type="VEuPathDB" id="TriTrypDB:BSAL_06210"/>
<evidence type="ECO:0000256" key="3">
    <source>
        <dbReference type="ARBA" id="ARBA00022448"/>
    </source>
</evidence>
<dbReference type="OrthoDB" id="1584384at2759"/>
<dbReference type="GO" id="GO:0000422">
    <property type="term" value="P:autophagy of mitochondrion"/>
    <property type="evidence" value="ECO:0007669"/>
    <property type="project" value="TreeGrafter"/>
</dbReference>
<dbReference type="GO" id="GO:0015031">
    <property type="term" value="P:protein transport"/>
    <property type="evidence" value="ECO:0007669"/>
    <property type="project" value="UniProtKB-KW"/>
</dbReference>
<proteinExistence type="inferred from homology"/>
<reference evidence="11" key="1">
    <citation type="submission" date="2015-09" db="EMBL/GenBank/DDBJ databases">
        <authorList>
            <consortium name="Pathogen Informatics"/>
        </authorList>
    </citation>
    <scope>NUCLEOTIDE SEQUENCE [LARGE SCALE GENOMIC DNA]</scope>
    <source>
        <strain evidence="11">Lake Konstanz</strain>
    </source>
</reference>
<name>A0A0S4J5Z9_BODSA</name>
<dbReference type="GO" id="GO:0044804">
    <property type="term" value="P:nucleophagy"/>
    <property type="evidence" value="ECO:0007669"/>
    <property type="project" value="TreeGrafter"/>
</dbReference>
<organism evidence="10 11">
    <name type="scientific">Bodo saltans</name>
    <name type="common">Flagellated protozoan</name>
    <dbReference type="NCBI Taxonomy" id="75058"/>
    <lineage>
        <taxon>Eukaryota</taxon>
        <taxon>Discoba</taxon>
        <taxon>Euglenozoa</taxon>
        <taxon>Kinetoplastea</taxon>
        <taxon>Metakinetoplastina</taxon>
        <taxon>Eubodonida</taxon>
        <taxon>Bodonidae</taxon>
        <taxon>Bodo</taxon>
    </lineage>
</organism>
<dbReference type="OMA" id="HCPTWSW"/>
<keyword evidence="11" id="KW-1185">Reference proteome</keyword>
<evidence type="ECO:0000256" key="4">
    <source>
        <dbReference type="ARBA" id="ARBA00022490"/>
    </source>
</evidence>
<dbReference type="GO" id="GO:0005829">
    <property type="term" value="C:cytosol"/>
    <property type="evidence" value="ECO:0007669"/>
    <property type="project" value="TreeGrafter"/>
</dbReference>
<evidence type="ECO:0000256" key="8">
    <source>
        <dbReference type="SAM" id="Coils"/>
    </source>
</evidence>
<keyword evidence="5" id="KW-0833">Ubl conjugation pathway</keyword>
<feature type="region of interest" description="Disordered" evidence="9">
    <location>
        <begin position="107"/>
        <end position="130"/>
    </location>
</feature>
<dbReference type="InterPro" id="IPR007135">
    <property type="entry name" value="Atg3/Atg10"/>
</dbReference>
<accession>A0A0S4J5Z9</accession>
<dbReference type="Gene3D" id="3.30.1460.50">
    <property type="match status" value="1"/>
</dbReference>
<dbReference type="AlphaFoldDB" id="A0A0S4J5Z9"/>
<gene>
    <name evidence="10" type="ORF">BSAL_06210</name>
</gene>
<dbReference type="GO" id="GO:0061723">
    <property type="term" value="P:glycophagy"/>
    <property type="evidence" value="ECO:0007669"/>
    <property type="project" value="TreeGrafter"/>
</dbReference>
<dbReference type="GO" id="GO:0000407">
    <property type="term" value="C:phagophore assembly site"/>
    <property type="evidence" value="ECO:0007669"/>
    <property type="project" value="TreeGrafter"/>
</dbReference>
<evidence type="ECO:0000256" key="2">
    <source>
        <dbReference type="ARBA" id="ARBA00007683"/>
    </source>
</evidence>
<keyword evidence="7" id="KW-0072">Autophagy</keyword>
<evidence type="ECO:0000256" key="1">
    <source>
        <dbReference type="ARBA" id="ARBA00004496"/>
    </source>
</evidence>
<keyword evidence="8" id="KW-0175">Coiled coil</keyword>
<comment type="similarity">
    <text evidence="2">Belongs to the ATG3 family.</text>
</comment>
<evidence type="ECO:0000256" key="7">
    <source>
        <dbReference type="ARBA" id="ARBA00023006"/>
    </source>
</evidence>
<evidence type="ECO:0000313" key="11">
    <source>
        <dbReference type="Proteomes" id="UP000051952"/>
    </source>
</evidence>
<feature type="coiled-coil region" evidence="8">
    <location>
        <begin position="209"/>
        <end position="236"/>
    </location>
</feature>
<protein>
    <submittedName>
        <fullName evidence="10">Autophagy-related protein 3, putative</fullName>
    </submittedName>
</protein>
<dbReference type="PANTHER" id="PTHR12866">
    <property type="entry name" value="UBIQUITIN-LIKE-CONJUGATING ENZYME ATG3"/>
    <property type="match status" value="1"/>
</dbReference>
<dbReference type="EMBL" id="CYKH01001125">
    <property type="protein sequence ID" value="CUG84642.1"/>
    <property type="molecule type" value="Genomic_DNA"/>
</dbReference>
<keyword evidence="3" id="KW-0813">Transport</keyword>
<evidence type="ECO:0000313" key="10">
    <source>
        <dbReference type="EMBL" id="CUG84642.1"/>
    </source>
</evidence>
<evidence type="ECO:0000256" key="6">
    <source>
        <dbReference type="ARBA" id="ARBA00022927"/>
    </source>
</evidence>
<keyword evidence="4" id="KW-0963">Cytoplasm</keyword>
<dbReference type="PANTHER" id="PTHR12866:SF2">
    <property type="entry name" value="UBIQUITIN-LIKE-CONJUGATING ENZYME ATG3"/>
    <property type="match status" value="1"/>
</dbReference>
<comment type="subcellular location">
    <subcellularLocation>
        <location evidence="1">Cytoplasm</location>
    </subcellularLocation>
</comment>
<dbReference type="Pfam" id="PF03987">
    <property type="entry name" value="Autophagy_act_C"/>
    <property type="match status" value="1"/>
</dbReference>
<feature type="compositionally biased region" description="Acidic residues" evidence="9">
    <location>
        <begin position="119"/>
        <end position="130"/>
    </location>
</feature>
<dbReference type="GO" id="GO:0019776">
    <property type="term" value="F:Atg8-family ligase activity"/>
    <property type="evidence" value="ECO:0007669"/>
    <property type="project" value="TreeGrafter"/>
</dbReference>
<keyword evidence="6" id="KW-0653">Protein transport</keyword>
<evidence type="ECO:0000256" key="5">
    <source>
        <dbReference type="ARBA" id="ARBA00022786"/>
    </source>
</evidence>
<dbReference type="GO" id="GO:0000045">
    <property type="term" value="P:autophagosome assembly"/>
    <property type="evidence" value="ECO:0007669"/>
    <property type="project" value="TreeGrafter"/>
</dbReference>
<dbReference type="Proteomes" id="UP000051952">
    <property type="component" value="Unassembled WGS sequence"/>
</dbReference>